<dbReference type="AlphaFoldDB" id="A0AA95H532"/>
<dbReference type="Pfam" id="PF00571">
    <property type="entry name" value="CBS"/>
    <property type="match status" value="2"/>
</dbReference>
<dbReference type="Gene3D" id="3.10.580.10">
    <property type="entry name" value="CBS-domain"/>
    <property type="match status" value="1"/>
</dbReference>
<feature type="domain" description="CBS" evidence="3">
    <location>
        <begin position="76"/>
        <end position="133"/>
    </location>
</feature>
<organism evidence="4">
    <name type="scientific">Candidatus Thiocaldithrix dubininis</name>
    <dbReference type="NCBI Taxonomy" id="3080823"/>
    <lineage>
        <taxon>Bacteria</taxon>
        <taxon>Pseudomonadati</taxon>
        <taxon>Pseudomonadota</taxon>
        <taxon>Gammaproteobacteria</taxon>
        <taxon>Thiotrichales</taxon>
        <taxon>Thiotrichaceae</taxon>
        <taxon>Candidatus Thiocaldithrix</taxon>
    </lineage>
</organism>
<evidence type="ECO:0000256" key="2">
    <source>
        <dbReference type="PROSITE-ProRule" id="PRU00703"/>
    </source>
</evidence>
<dbReference type="SMART" id="SM00116">
    <property type="entry name" value="CBS"/>
    <property type="match status" value="2"/>
</dbReference>
<reference evidence="4" key="2">
    <citation type="submission" date="2023-04" db="EMBL/GenBank/DDBJ databases">
        <authorList>
            <person name="Beletskiy A.V."/>
            <person name="Mardanov A.V."/>
            <person name="Ravin N.V."/>
        </authorList>
    </citation>
    <scope>NUCLEOTIDE SEQUENCE</scope>
    <source>
        <strain evidence="4">GKL-01</strain>
    </source>
</reference>
<gene>
    <name evidence="4" type="ORF">QJT80_13240</name>
</gene>
<sequence length="143" mass="16266">MKKIQHFLTEAKQKLITVSPDDRVYFALTRLADNNLSSVLVLDSGKLVGIFSERDYARKVALQGKNSQTSTVKEVMTSNLVTMRPDQSIAECMQIMTERHIRHLPIVDSDEKLVGIVSIGDVVKETMEEQRRMIEELQRYIAG</sequence>
<keyword evidence="1 2" id="KW-0129">CBS domain</keyword>
<accession>A0AA95H532</accession>
<dbReference type="PANTHER" id="PTHR43080:SF2">
    <property type="entry name" value="CBS DOMAIN-CONTAINING PROTEIN"/>
    <property type="match status" value="1"/>
</dbReference>
<dbReference type="InterPro" id="IPR046342">
    <property type="entry name" value="CBS_dom_sf"/>
</dbReference>
<dbReference type="CDD" id="cd04623">
    <property type="entry name" value="CBS_pair_bac_euk"/>
    <property type="match status" value="1"/>
</dbReference>
<proteinExistence type="predicted"/>
<evidence type="ECO:0000259" key="3">
    <source>
        <dbReference type="PROSITE" id="PS51371"/>
    </source>
</evidence>
<feature type="domain" description="CBS" evidence="3">
    <location>
        <begin position="8"/>
        <end position="67"/>
    </location>
</feature>
<evidence type="ECO:0000256" key="1">
    <source>
        <dbReference type="ARBA" id="ARBA00023122"/>
    </source>
</evidence>
<reference evidence="4" key="1">
    <citation type="journal article" date="2023" name="Int. J. Mol. Sci.">
        <title>Metagenomics Revealed a New Genus 'Candidatus Thiocaldithrix dubininis' gen. nov., sp. nov. and a New Species 'Candidatus Thiothrix putei' sp. nov. in the Family Thiotrichaceae, Some Members of Which Have Traits of Both Na+- and H+-Motive Energetics.</title>
        <authorList>
            <person name="Ravin N.V."/>
            <person name="Muntyan M.S."/>
            <person name="Smolyakov D.D."/>
            <person name="Rudenko T.S."/>
            <person name="Beletsky A.V."/>
            <person name="Mardanov A.V."/>
            <person name="Grabovich M.Y."/>
        </authorList>
    </citation>
    <scope>NUCLEOTIDE SEQUENCE</scope>
    <source>
        <strain evidence="4">GKL-01</strain>
    </source>
</reference>
<protein>
    <submittedName>
        <fullName evidence="4">CBS domain-containing protein</fullName>
    </submittedName>
</protein>
<dbReference type="EMBL" id="CP124755">
    <property type="protein sequence ID" value="WGZ90440.1"/>
    <property type="molecule type" value="Genomic_DNA"/>
</dbReference>
<dbReference type="InterPro" id="IPR044725">
    <property type="entry name" value="CBSX3_CBS_dom"/>
</dbReference>
<dbReference type="InterPro" id="IPR051257">
    <property type="entry name" value="Diverse_CBS-Domain"/>
</dbReference>
<dbReference type="KEGG" id="tdu:QJT80_13240"/>
<dbReference type="PANTHER" id="PTHR43080">
    <property type="entry name" value="CBS DOMAIN-CONTAINING PROTEIN CBSX3, MITOCHONDRIAL"/>
    <property type="match status" value="1"/>
</dbReference>
<dbReference type="PROSITE" id="PS51371">
    <property type="entry name" value="CBS"/>
    <property type="match status" value="2"/>
</dbReference>
<evidence type="ECO:0000313" key="4">
    <source>
        <dbReference type="EMBL" id="WGZ90440.1"/>
    </source>
</evidence>
<dbReference type="SUPFAM" id="SSF54631">
    <property type="entry name" value="CBS-domain pair"/>
    <property type="match status" value="1"/>
</dbReference>
<name>A0AA95H532_9GAMM</name>
<dbReference type="InterPro" id="IPR000644">
    <property type="entry name" value="CBS_dom"/>
</dbReference>
<dbReference type="Proteomes" id="UP001300672">
    <property type="component" value="Chromosome"/>
</dbReference>